<dbReference type="EC" id="1.-.-.-" evidence="3"/>
<dbReference type="RefSeq" id="WP_270038886.1">
    <property type="nucleotide sequence ID" value="NZ_JAPDOD010000004.1"/>
</dbReference>
<comment type="caution">
    <text evidence="3">The sequence shown here is derived from an EMBL/GenBank/DDBJ whole genome shotgun (WGS) entry which is preliminary data.</text>
</comment>
<evidence type="ECO:0000313" key="4">
    <source>
        <dbReference type="Proteomes" id="UP001149140"/>
    </source>
</evidence>
<feature type="domain" description="Pyridoxamine 5'-phosphate oxidase N-terminal" evidence="2">
    <location>
        <begin position="8"/>
        <end position="95"/>
    </location>
</feature>
<dbReference type="SUPFAM" id="SSF50475">
    <property type="entry name" value="FMN-binding split barrel"/>
    <property type="match status" value="1"/>
</dbReference>
<reference evidence="3" key="1">
    <citation type="submission" date="2022-10" db="EMBL/GenBank/DDBJ databases">
        <title>The WGS of Solirubrobacter ginsenosidimutans DSM 21036.</title>
        <authorList>
            <person name="Jiang Z."/>
        </authorList>
    </citation>
    <scope>NUCLEOTIDE SEQUENCE</scope>
    <source>
        <strain evidence="3">DSM 21036</strain>
    </source>
</reference>
<keyword evidence="4" id="KW-1185">Reference proteome</keyword>
<evidence type="ECO:0000259" key="2">
    <source>
        <dbReference type="Pfam" id="PF01243"/>
    </source>
</evidence>
<dbReference type="InterPro" id="IPR011576">
    <property type="entry name" value="Pyridox_Oxase_N"/>
</dbReference>
<sequence length="125" mass="13758">MSVFTEIELRYMVGGRQLGRLATVGADGTPHVVPVAFFYNAASETIDIGGYELEDTKKFRDIARSGRAAIVIDDLASTEPWHPRGIEIRGRGEAIALPTPLIRIHPERIVSWGLTNAQSARTIRT</sequence>
<dbReference type="GO" id="GO:0016627">
    <property type="term" value="F:oxidoreductase activity, acting on the CH-CH group of donors"/>
    <property type="evidence" value="ECO:0007669"/>
    <property type="project" value="TreeGrafter"/>
</dbReference>
<dbReference type="NCBIfam" id="TIGR04023">
    <property type="entry name" value="PPOX_MSMEG_5819"/>
    <property type="match status" value="1"/>
</dbReference>
<dbReference type="InterPro" id="IPR012349">
    <property type="entry name" value="Split_barrel_FMN-bd"/>
</dbReference>
<dbReference type="GO" id="GO:0005829">
    <property type="term" value="C:cytosol"/>
    <property type="evidence" value="ECO:0007669"/>
    <property type="project" value="TreeGrafter"/>
</dbReference>
<accession>A0A9X3MPN4</accession>
<gene>
    <name evidence="3" type="ORF">OM076_07590</name>
</gene>
<dbReference type="InterPro" id="IPR052019">
    <property type="entry name" value="F420H2_bilvrd_red/Heme_oxyg"/>
</dbReference>
<dbReference type="AlphaFoldDB" id="A0A9X3MPN4"/>
<dbReference type="Proteomes" id="UP001149140">
    <property type="component" value="Unassembled WGS sequence"/>
</dbReference>
<dbReference type="GO" id="GO:0070967">
    <property type="term" value="F:coenzyme F420 binding"/>
    <property type="evidence" value="ECO:0007669"/>
    <property type="project" value="TreeGrafter"/>
</dbReference>
<proteinExistence type="predicted"/>
<dbReference type="PANTHER" id="PTHR35176:SF6">
    <property type="entry name" value="HEME OXYGENASE HI_0854-RELATED"/>
    <property type="match status" value="1"/>
</dbReference>
<evidence type="ECO:0000313" key="3">
    <source>
        <dbReference type="EMBL" id="MDA0160119.1"/>
    </source>
</evidence>
<name>A0A9X3MPN4_9ACTN</name>
<keyword evidence="1 3" id="KW-0560">Oxidoreductase</keyword>
<dbReference type="Gene3D" id="2.30.110.10">
    <property type="entry name" value="Electron Transport, Fmn-binding Protein, Chain A"/>
    <property type="match status" value="1"/>
</dbReference>
<dbReference type="Pfam" id="PF01243">
    <property type="entry name" value="PNPOx_N"/>
    <property type="match status" value="1"/>
</dbReference>
<dbReference type="InterPro" id="IPR024031">
    <property type="entry name" value="MSMEG_5819/OxyR"/>
</dbReference>
<dbReference type="EMBL" id="JAPDOD010000004">
    <property type="protein sequence ID" value="MDA0160119.1"/>
    <property type="molecule type" value="Genomic_DNA"/>
</dbReference>
<organism evidence="3 4">
    <name type="scientific">Solirubrobacter ginsenosidimutans</name>
    <dbReference type="NCBI Taxonomy" id="490573"/>
    <lineage>
        <taxon>Bacteria</taxon>
        <taxon>Bacillati</taxon>
        <taxon>Actinomycetota</taxon>
        <taxon>Thermoleophilia</taxon>
        <taxon>Solirubrobacterales</taxon>
        <taxon>Solirubrobacteraceae</taxon>
        <taxon>Solirubrobacter</taxon>
    </lineage>
</organism>
<evidence type="ECO:0000256" key="1">
    <source>
        <dbReference type="ARBA" id="ARBA00023002"/>
    </source>
</evidence>
<protein>
    <submittedName>
        <fullName evidence="3">PPOX class F420-dependent oxidoreductase</fullName>
        <ecNumber evidence="3">1.-.-.-</ecNumber>
    </submittedName>
</protein>
<dbReference type="PANTHER" id="PTHR35176">
    <property type="entry name" value="HEME OXYGENASE HI_0854-RELATED"/>
    <property type="match status" value="1"/>
</dbReference>